<feature type="transmembrane region" description="Helical" evidence="14">
    <location>
        <begin position="294"/>
        <end position="314"/>
    </location>
</feature>
<evidence type="ECO:0000256" key="13">
    <source>
        <dbReference type="SAM" id="MobiDB-lite"/>
    </source>
</evidence>
<feature type="transmembrane region" description="Helical" evidence="14">
    <location>
        <begin position="202"/>
        <end position="226"/>
    </location>
</feature>
<feature type="region of interest" description="Disordered" evidence="13">
    <location>
        <begin position="461"/>
        <end position="494"/>
    </location>
</feature>
<keyword evidence="7" id="KW-1003">Cell membrane</keyword>
<keyword evidence="10" id="KW-0406">Ion transport</keyword>
<dbReference type="InterPro" id="IPR002528">
    <property type="entry name" value="MATE_fam"/>
</dbReference>
<keyword evidence="8 14" id="KW-0812">Transmembrane</keyword>
<dbReference type="GeneID" id="95450061"/>
<comment type="subcellular location">
    <subcellularLocation>
        <location evidence="2">Cell membrane</location>
        <topology evidence="2">Multi-pass membrane protein</topology>
    </subcellularLocation>
</comment>
<evidence type="ECO:0000256" key="7">
    <source>
        <dbReference type="ARBA" id="ARBA00022475"/>
    </source>
</evidence>
<comment type="caution">
    <text evidence="15">The sequence shown here is derived from an EMBL/GenBank/DDBJ whole genome shotgun (WGS) entry which is preliminary data.</text>
</comment>
<feature type="transmembrane region" description="Helical" evidence="14">
    <location>
        <begin position="21"/>
        <end position="48"/>
    </location>
</feature>
<dbReference type="EMBL" id="SRRT01000006">
    <property type="protein sequence ID" value="TGN74660.1"/>
    <property type="molecule type" value="Genomic_DNA"/>
</dbReference>
<feature type="transmembrane region" description="Helical" evidence="14">
    <location>
        <begin position="374"/>
        <end position="396"/>
    </location>
</feature>
<gene>
    <name evidence="15" type="ORF">E5083_20955</name>
</gene>
<feature type="compositionally biased region" description="Gly residues" evidence="13">
    <location>
        <begin position="470"/>
        <end position="485"/>
    </location>
</feature>
<feature type="transmembrane region" description="Helical" evidence="14">
    <location>
        <begin position="68"/>
        <end position="91"/>
    </location>
</feature>
<keyword evidence="5" id="KW-0813">Transport</keyword>
<keyword evidence="16" id="KW-1185">Reference proteome</keyword>
<feature type="transmembrane region" description="Helical" evidence="14">
    <location>
        <begin position="432"/>
        <end position="451"/>
    </location>
</feature>
<dbReference type="GO" id="GO:0042910">
    <property type="term" value="F:xenobiotic transmembrane transporter activity"/>
    <property type="evidence" value="ECO:0007669"/>
    <property type="project" value="InterPro"/>
</dbReference>
<proteinExistence type="inferred from homology"/>
<dbReference type="GO" id="GO:0015297">
    <property type="term" value="F:antiporter activity"/>
    <property type="evidence" value="ECO:0007669"/>
    <property type="project" value="UniProtKB-KW"/>
</dbReference>
<evidence type="ECO:0000313" key="16">
    <source>
        <dbReference type="Proteomes" id="UP000298159"/>
    </source>
</evidence>
<evidence type="ECO:0000256" key="2">
    <source>
        <dbReference type="ARBA" id="ARBA00004651"/>
    </source>
</evidence>
<keyword evidence="11 14" id="KW-0472">Membrane</keyword>
<evidence type="ECO:0000256" key="4">
    <source>
        <dbReference type="ARBA" id="ARBA00020268"/>
    </source>
</evidence>
<dbReference type="Proteomes" id="UP000298159">
    <property type="component" value="Unassembled WGS sequence"/>
</dbReference>
<reference evidence="15 16" key="1">
    <citation type="submission" date="2019-04" db="EMBL/GenBank/DDBJ databases">
        <title>Streptomyces sp. nov. Bv016 isolated from bark of Buahinia variegata.</title>
        <authorList>
            <person name="Kanchanasin P."/>
            <person name="Tanasupawat S."/>
            <person name="Yuki M."/>
            <person name="Kudo T."/>
        </authorList>
    </citation>
    <scope>NUCLEOTIDE SEQUENCE [LARGE SCALE GENOMIC DNA]</scope>
    <source>
        <strain evidence="15 16">Bv016</strain>
    </source>
</reference>
<dbReference type="RefSeq" id="WP_135787233.1">
    <property type="nucleotide sequence ID" value="NZ_SRRT01000006.1"/>
</dbReference>
<feature type="transmembrane region" description="Helical" evidence="14">
    <location>
        <begin position="141"/>
        <end position="165"/>
    </location>
</feature>
<feature type="transmembrane region" description="Helical" evidence="14">
    <location>
        <begin position="177"/>
        <end position="196"/>
    </location>
</feature>
<evidence type="ECO:0000256" key="11">
    <source>
        <dbReference type="ARBA" id="ARBA00023136"/>
    </source>
</evidence>
<accession>A0A4Z1D0D4</accession>
<evidence type="ECO:0000256" key="5">
    <source>
        <dbReference type="ARBA" id="ARBA00022448"/>
    </source>
</evidence>
<dbReference type="Pfam" id="PF01554">
    <property type="entry name" value="MatE"/>
    <property type="match status" value="2"/>
</dbReference>
<evidence type="ECO:0000256" key="8">
    <source>
        <dbReference type="ARBA" id="ARBA00022692"/>
    </source>
</evidence>
<comment type="function">
    <text evidence="1">Multidrug efflux pump.</text>
</comment>
<dbReference type="InterPro" id="IPR048279">
    <property type="entry name" value="MdtK-like"/>
</dbReference>
<dbReference type="GO" id="GO:0006811">
    <property type="term" value="P:monoatomic ion transport"/>
    <property type="evidence" value="ECO:0007669"/>
    <property type="project" value="UniProtKB-KW"/>
</dbReference>
<sequence>MSPESKRPARAGFGTPAAARRALLGLGVPVYCELLSGVVAGIIDTLWVARLGAAAVGAVAVASTLENVLLGVILMAGTGATILIAEALGAGRRGVVPVVVRAVALLWLALSFLVAVGGFLLRDRVATLLVGGGGGDVHRLAVGFLAVSFPGMAVFFAQNVVDGLFKGTGDTRTPMRMALLANGCVLVLDPLLIYGVGGLPRLGVQGAALATLAGRAVALAVSLLLLRRVLGRVRGDQGAATGPGVAAVLRRVLRIGLPVSGDFVLRMGMSAALVGVVAGFGAGPLAAYGIGAKVMLLVTMACYAFRQAAAILTARTWARTRAGGPSAARLIGRQSLLLASTAAFGAGLLLALGGHRVMRLFTIDPALADAGAVFFRYLLPYLVLLAGVVALGGVFTGAGRTRALFTVTALGACVPIPLAYGLSATWLGVQGVWLSMVLATGAQYGVTWVFFRRLTGEGAPDGDGARDAGGVEGAGETGGRRGAGAEGAVDVHKW</sequence>
<evidence type="ECO:0000256" key="14">
    <source>
        <dbReference type="SAM" id="Phobius"/>
    </source>
</evidence>
<dbReference type="GO" id="GO:0005886">
    <property type="term" value="C:plasma membrane"/>
    <property type="evidence" value="ECO:0007669"/>
    <property type="project" value="UniProtKB-SubCell"/>
</dbReference>
<evidence type="ECO:0000313" key="15">
    <source>
        <dbReference type="EMBL" id="TGN74660.1"/>
    </source>
</evidence>
<keyword evidence="6" id="KW-0050">Antiport</keyword>
<organism evidence="15 16">
    <name type="scientific">Streptomyces bauhiniae</name>
    <dbReference type="NCBI Taxonomy" id="2340725"/>
    <lineage>
        <taxon>Bacteria</taxon>
        <taxon>Bacillati</taxon>
        <taxon>Actinomycetota</taxon>
        <taxon>Actinomycetes</taxon>
        <taxon>Kitasatosporales</taxon>
        <taxon>Streptomycetaceae</taxon>
        <taxon>Streptomyces</taxon>
    </lineage>
</organism>
<keyword evidence="9 14" id="KW-1133">Transmembrane helix</keyword>
<evidence type="ECO:0000256" key="10">
    <source>
        <dbReference type="ARBA" id="ARBA00023065"/>
    </source>
</evidence>
<dbReference type="InterPro" id="IPR050222">
    <property type="entry name" value="MATE_MdtK"/>
</dbReference>
<dbReference type="PIRSF" id="PIRSF006603">
    <property type="entry name" value="DinF"/>
    <property type="match status" value="1"/>
</dbReference>
<dbReference type="AlphaFoldDB" id="A0A4Z1D0D4"/>
<dbReference type="PANTHER" id="PTHR43298:SF2">
    <property type="entry name" value="FMN_FAD EXPORTER YEEO-RELATED"/>
    <property type="match status" value="1"/>
</dbReference>
<dbReference type="PANTHER" id="PTHR43298">
    <property type="entry name" value="MULTIDRUG RESISTANCE PROTEIN NORM-RELATED"/>
    <property type="match status" value="1"/>
</dbReference>
<feature type="transmembrane region" description="Helical" evidence="14">
    <location>
        <begin position="263"/>
        <end position="288"/>
    </location>
</feature>
<evidence type="ECO:0000256" key="1">
    <source>
        <dbReference type="ARBA" id="ARBA00003408"/>
    </source>
</evidence>
<feature type="transmembrane region" description="Helical" evidence="14">
    <location>
        <begin position="403"/>
        <end position="420"/>
    </location>
</feature>
<protein>
    <recommendedName>
        <fullName evidence="4">Probable multidrug resistance protein NorM</fullName>
    </recommendedName>
    <alternativeName>
        <fullName evidence="12">Multidrug-efflux transporter</fullName>
    </alternativeName>
</protein>
<evidence type="ECO:0000256" key="6">
    <source>
        <dbReference type="ARBA" id="ARBA00022449"/>
    </source>
</evidence>
<evidence type="ECO:0000256" key="9">
    <source>
        <dbReference type="ARBA" id="ARBA00022989"/>
    </source>
</evidence>
<evidence type="ECO:0000256" key="12">
    <source>
        <dbReference type="ARBA" id="ARBA00031636"/>
    </source>
</evidence>
<comment type="similarity">
    <text evidence="3">Belongs to the multi antimicrobial extrusion (MATE) (TC 2.A.66.1) family.</text>
</comment>
<name>A0A4Z1D0D4_9ACTN</name>
<evidence type="ECO:0000256" key="3">
    <source>
        <dbReference type="ARBA" id="ARBA00010199"/>
    </source>
</evidence>
<feature type="transmembrane region" description="Helical" evidence="14">
    <location>
        <begin position="98"/>
        <end position="121"/>
    </location>
</feature>
<feature type="transmembrane region" description="Helical" evidence="14">
    <location>
        <begin position="335"/>
        <end position="354"/>
    </location>
</feature>
<dbReference type="NCBIfam" id="TIGR00797">
    <property type="entry name" value="matE"/>
    <property type="match status" value="1"/>
</dbReference>